<dbReference type="InterPro" id="IPR001138">
    <property type="entry name" value="Zn2Cys6_DnaBD"/>
</dbReference>
<comment type="subcellular location">
    <subcellularLocation>
        <location evidence="1">Nucleus</location>
    </subcellularLocation>
</comment>
<dbReference type="GO" id="GO:0003677">
    <property type="term" value="F:DNA binding"/>
    <property type="evidence" value="ECO:0007669"/>
    <property type="project" value="UniProtKB-KW"/>
</dbReference>
<keyword evidence="4" id="KW-0238">DNA-binding</keyword>
<dbReference type="PROSITE" id="PS00463">
    <property type="entry name" value="ZN2_CY6_FUNGAL_1"/>
    <property type="match status" value="1"/>
</dbReference>
<proteinExistence type="predicted"/>
<dbReference type="InterPro" id="IPR007219">
    <property type="entry name" value="XnlR_reg_dom"/>
</dbReference>
<dbReference type="EMBL" id="KZ559545">
    <property type="protein sequence ID" value="PLN80641.1"/>
    <property type="molecule type" value="Genomic_DNA"/>
</dbReference>
<keyword evidence="10" id="KW-1185">Reference proteome</keyword>
<gene>
    <name evidence="9" type="ORF">BDW42DRAFT_170504</name>
</gene>
<feature type="region of interest" description="Disordered" evidence="7">
    <location>
        <begin position="55"/>
        <end position="110"/>
    </location>
</feature>
<feature type="domain" description="Zn(2)-C6 fungal-type" evidence="8">
    <location>
        <begin position="12"/>
        <end position="44"/>
    </location>
</feature>
<organism evidence="9 10">
    <name type="scientific">Aspergillus taichungensis</name>
    <dbReference type="NCBI Taxonomy" id="482145"/>
    <lineage>
        <taxon>Eukaryota</taxon>
        <taxon>Fungi</taxon>
        <taxon>Dikarya</taxon>
        <taxon>Ascomycota</taxon>
        <taxon>Pezizomycotina</taxon>
        <taxon>Eurotiomycetes</taxon>
        <taxon>Eurotiomycetidae</taxon>
        <taxon>Eurotiales</taxon>
        <taxon>Aspergillaceae</taxon>
        <taxon>Aspergillus</taxon>
        <taxon>Aspergillus subgen. Circumdati</taxon>
    </lineage>
</organism>
<dbReference type="Gene3D" id="4.10.240.10">
    <property type="entry name" value="Zn(2)-C6 fungal-type DNA-binding domain"/>
    <property type="match status" value="1"/>
</dbReference>
<feature type="compositionally biased region" description="Basic and acidic residues" evidence="7">
    <location>
        <begin position="94"/>
        <end position="107"/>
    </location>
</feature>
<dbReference type="InterPro" id="IPR050613">
    <property type="entry name" value="Sec_Metabolite_Reg"/>
</dbReference>
<keyword evidence="2" id="KW-0479">Metal-binding</keyword>
<dbReference type="AlphaFoldDB" id="A0A2J5HTH5"/>
<name>A0A2J5HTH5_9EURO</name>
<dbReference type="GO" id="GO:0008270">
    <property type="term" value="F:zinc ion binding"/>
    <property type="evidence" value="ECO:0007669"/>
    <property type="project" value="InterPro"/>
</dbReference>
<dbReference type="CDD" id="cd12148">
    <property type="entry name" value="fungal_TF_MHR"/>
    <property type="match status" value="1"/>
</dbReference>
<evidence type="ECO:0000313" key="9">
    <source>
        <dbReference type="EMBL" id="PLN80641.1"/>
    </source>
</evidence>
<dbReference type="PANTHER" id="PTHR31001:SF53">
    <property type="entry name" value="ZN(II)2CYS6 TRANSCRIPTION FACTOR (EUROFUNG)"/>
    <property type="match status" value="1"/>
</dbReference>
<dbReference type="Proteomes" id="UP000235023">
    <property type="component" value="Unassembled WGS sequence"/>
</dbReference>
<dbReference type="PROSITE" id="PS50048">
    <property type="entry name" value="ZN2_CY6_FUNGAL_2"/>
    <property type="match status" value="1"/>
</dbReference>
<keyword evidence="6" id="KW-0539">Nucleus</keyword>
<evidence type="ECO:0000313" key="10">
    <source>
        <dbReference type="Proteomes" id="UP000235023"/>
    </source>
</evidence>
<dbReference type="GO" id="GO:0009893">
    <property type="term" value="P:positive regulation of metabolic process"/>
    <property type="evidence" value="ECO:0007669"/>
    <property type="project" value="UniProtKB-ARBA"/>
</dbReference>
<dbReference type="InterPro" id="IPR036864">
    <property type="entry name" value="Zn2-C6_fun-type_DNA-bd_sf"/>
</dbReference>
<accession>A0A2J5HTH5</accession>
<dbReference type="CDD" id="cd00067">
    <property type="entry name" value="GAL4"/>
    <property type="match status" value="1"/>
</dbReference>
<dbReference type="Pfam" id="PF04082">
    <property type="entry name" value="Fungal_trans"/>
    <property type="match status" value="1"/>
</dbReference>
<evidence type="ECO:0000256" key="7">
    <source>
        <dbReference type="SAM" id="MobiDB-lite"/>
    </source>
</evidence>
<evidence type="ECO:0000259" key="8">
    <source>
        <dbReference type="PROSITE" id="PS50048"/>
    </source>
</evidence>
<evidence type="ECO:0000256" key="1">
    <source>
        <dbReference type="ARBA" id="ARBA00004123"/>
    </source>
</evidence>
<dbReference type="SMART" id="SM00066">
    <property type="entry name" value="GAL4"/>
    <property type="match status" value="1"/>
</dbReference>
<evidence type="ECO:0000256" key="2">
    <source>
        <dbReference type="ARBA" id="ARBA00022723"/>
    </source>
</evidence>
<dbReference type="OrthoDB" id="4898680at2759"/>
<dbReference type="GO" id="GO:0006351">
    <property type="term" value="P:DNA-templated transcription"/>
    <property type="evidence" value="ECO:0007669"/>
    <property type="project" value="InterPro"/>
</dbReference>
<protein>
    <submittedName>
        <fullName evidence="9">Putative Zn(II)2Cys6 transcription factor</fullName>
    </submittedName>
</protein>
<evidence type="ECO:0000256" key="4">
    <source>
        <dbReference type="ARBA" id="ARBA00023125"/>
    </source>
</evidence>
<dbReference type="GO" id="GO:0000981">
    <property type="term" value="F:DNA-binding transcription factor activity, RNA polymerase II-specific"/>
    <property type="evidence" value="ECO:0007669"/>
    <property type="project" value="InterPro"/>
</dbReference>
<keyword evidence="5" id="KW-0804">Transcription</keyword>
<reference evidence="10" key="1">
    <citation type="submission" date="2017-12" db="EMBL/GenBank/DDBJ databases">
        <authorList>
            <consortium name="DOE Joint Genome Institute"/>
            <person name="Mondo S.J."/>
            <person name="Kjaerbolling I."/>
            <person name="Vesth T.C."/>
            <person name="Frisvad J.C."/>
            <person name="Nybo J.L."/>
            <person name="Theobald S."/>
            <person name="Kuo A."/>
            <person name="Bowyer P."/>
            <person name="Matsuda Y."/>
            <person name="Lyhne E.K."/>
            <person name="Kogle M.E."/>
            <person name="Clum A."/>
            <person name="Lipzen A."/>
            <person name="Salamov A."/>
            <person name="Ngan C.Y."/>
            <person name="Daum C."/>
            <person name="Chiniquy J."/>
            <person name="Barry K."/>
            <person name="LaButti K."/>
            <person name="Haridas S."/>
            <person name="Simmons B.A."/>
            <person name="Magnuson J.K."/>
            <person name="Mortensen U.H."/>
            <person name="Larsen T.O."/>
            <person name="Grigoriev I.V."/>
            <person name="Baker S.E."/>
            <person name="Andersen M.R."/>
            <person name="Nordberg H.P."/>
            <person name="Cantor M.N."/>
            <person name="Hua S.X."/>
        </authorList>
    </citation>
    <scope>NUCLEOTIDE SEQUENCE [LARGE SCALE GENOMIC DNA]</scope>
    <source>
        <strain evidence="10">IBT 19404</strain>
    </source>
</reference>
<dbReference type="GO" id="GO:0005634">
    <property type="term" value="C:nucleus"/>
    <property type="evidence" value="ECO:0007669"/>
    <property type="project" value="UniProtKB-SubCell"/>
</dbReference>
<evidence type="ECO:0000256" key="6">
    <source>
        <dbReference type="ARBA" id="ARBA00023242"/>
    </source>
</evidence>
<keyword evidence="3" id="KW-0805">Transcription regulation</keyword>
<dbReference type="PANTHER" id="PTHR31001">
    <property type="entry name" value="UNCHARACTERIZED TRANSCRIPTIONAL REGULATORY PROTEIN"/>
    <property type="match status" value="1"/>
</dbReference>
<dbReference type="SUPFAM" id="SSF57701">
    <property type="entry name" value="Zn2/Cys6 DNA-binding domain"/>
    <property type="match status" value="1"/>
</dbReference>
<sequence>MSAPRRNGLPSSCEPCRKSKLRCDHTLPVCQRCVAHRRQQQCTYHPCPLTKGRPRRALVRSNQDRRPSNPGDDDVSPNNEAFDWVEKTPSVPARRFEPKPAGNRDKSFSPLGFLGPTSHATVFGDDALDGGSQLSLLGDINTEAVDSTMVEIGAQILSLLDHLPFYTELLEKRFDLFEGWIFGPQLVRETLLNLRMLYHGVVQDSSAHNRHSCLLEGSRMVFRNTVATIETDPAMTLSEYVSQTTPRWETVGLIFALVGTATYQIASGAAVLTRDGLPGKDIHGLRRTAVAVSDMCLQFCNKIGVISDPLCWTALQHTVFMIDMHGSNDYRTWQRQGEVVSLVFALGLHQQTANERTPFFLSEIRSRTMVAAYSMDKELATFLGRPPRICQQYCDLRFPLDISWEDLVADASIRETAIQQLNPDGWNMQGDPDKGARPRLTLLASILREMILELSLSRDVENLWNRVEKVRLESNQIRLRLPPFLRWSPSNTHPLAASVRLEFLYQDFLLYQTVARKTGEISDPLIDTSQNILAGLLDLVSRQSRTGPVSHLTIFDFSYIGLPAAAVLSKELLRRSQSSANQSTSGTSFPRSKIIQNLSVFAAQIETFFPCREGDYDTCMKGLAYIRRVLDSVLSACACAVSGQPADETRAVEGGSSGNGDMNFMTLFDNFDWEQEIRPLFT</sequence>
<evidence type="ECO:0000256" key="5">
    <source>
        <dbReference type="ARBA" id="ARBA00023163"/>
    </source>
</evidence>
<evidence type="ECO:0000256" key="3">
    <source>
        <dbReference type="ARBA" id="ARBA00023015"/>
    </source>
</evidence>
<dbReference type="SMART" id="SM00906">
    <property type="entry name" value="Fungal_trans"/>
    <property type="match status" value="1"/>
</dbReference>
<dbReference type="Pfam" id="PF00172">
    <property type="entry name" value="Zn_clus"/>
    <property type="match status" value="1"/>
</dbReference>